<dbReference type="RefSeq" id="WP_148933704.1">
    <property type="nucleotide sequence ID" value="NZ_VNHS01000024.1"/>
</dbReference>
<dbReference type="SUPFAM" id="SSF160631">
    <property type="entry name" value="SMI1/KNR4-like"/>
    <property type="match status" value="1"/>
</dbReference>
<dbReference type="Gene3D" id="3.40.1580.10">
    <property type="entry name" value="SMI1/KNR4-like"/>
    <property type="match status" value="1"/>
</dbReference>
<accession>A0A5S5BMK8</accession>
<dbReference type="OrthoDB" id="1739659at2"/>
<name>A0A5S5BMK8_9BACL</name>
<comment type="caution">
    <text evidence="2">The sequence shown here is derived from an EMBL/GenBank/DDBJ whole genome shotgun (WGS) entry which is preliminary data.</text>
</comment>
<dbReference type="InterPro" id="IPR018958">
    <property type="entry name" value="Knr4/Smi1-like_dom"/>
</dbReference>
<protein>
    <submittedName>
        <fullName evidence="2">SUKH superfamily protein</fullName>
    </submittedName>
</protein>
<feature type="domain" description="Knr4/Smi1-like" evidence="1">
    <location>
        <begin position="16"/>
        <end position="123"/>
    </location>
</feature>
<dbReference type="InterPro" id="IPR037883">
    <property type="entry name" value="Knr4/Smi1-like_sf"/>
</dbReference>
<dbReference type="EMBL" id="VNHS01000024">
    <property type="protein sequence ID" value="TYP67390.1"/>
    <property type="molecule type" value="Genomic_DNA"/>
</dbReference>
<evidence type="ECO:0000313" key="2">
    <source>
        <dbReference type="EMBL" id="TYP67390.1"/>
    </source>
</evidence>
<proteinExistence type="predicted"/>
<keyword evidence="3" id="KW-1185">Reference proteome</keyword>
<evidence type="ECO:0000313" key="3">
    <source>
        <dbReference type="Proteomes" id="UP000323257"/>
    </source>
</evidence>
<dbReference type="AlphaFoldDB" id="A0A5S5BMK8"/>
<dbReference type="Proteomes" id="UP000323257">
    <property type="component" value="Unassembled WGS sequence"/>
</dbReference>
<organism evidence="2 3">
    <name type="scientific">Paenibacillus methanolicus</name>
    <dbReference type="NCBI Taxonomy" id="582686"/>
    <lineage>
        <taxon>Bacteria</taxon>
        <taxon>Bacillati</taxon>
        <taxon>Bacillota</taxon>
        <taxon>Bacilli</taxon>
        <taxon>Bacillales</taxon>
        <taxon>Paenibacillaceae</taxon>
        <taxon>Paenibacillus</taxon>
    </lineage>
</organism>
<dbReference type="Pfam" id="PF09346">
    <property type="entry name" value="SMI1_KNR4"/>
    <property type="match status" value="1"/>
</dbReference>
<evidence type="ECO:0000259" key="1">
    <source>
        <dbReference type="Pfam" id="PF09346"/>
    </source>
</evidence>
<sequence length="130" mass="14321">MDFSRLNIHVKNDSAEELDIFEVEKELGGKLPDVYKMVLRRMNGFLLDEGVCLYGTDDLCERNSTWEVSIYAAGYIAIGDDSGGTVLLMPFEENTTTVIGVDAGDMNPLNGVTVASDIANWINNGCQMVY</sequence>
<gene>
    <name evidence="2" type="ORF">BCM02_1248</name>
</gene>
<reference evidence="2 3" key="1">
    <citation type="submission" date="2019-07" db="EMBL/GenBank/DDBJ databases">
        <title>Genomic Encyclopedia of Type Strains, Phase III (KMG-III): the genomes of soil and plant-associated and newly described type strains.</title>
        <authorList>
            <person name="Whitman W."/>
        </authorList>
    </citation>
    <scope>NUCLEOTIDE SEQUENCE [LARGE SCALE GENOMIC DNA]</scope>
    <source>
        <strain evidence="2 3">BL24</strain>
    </source>
</reference>